<accession>A0A2A9EX68</accession>
<dbReference type="Proteomes" id="UP000224130">
    <property type="component" value="Unassembled WGS sequence"/>
</dbReference>
<sequence>MTARLVVAYGGDSRSQDALTLTADVARSVGAEIDVVLVVRTDDPFGAPYPPVGDVGPLTEERARDWLAEARDVVGDDVVVRTHLRRDRSIAQGVIDAAVELDASLVVVGTASGGPASAFTVGPVATHLLHASPVPVLLTPPRYRSAGTLRAVYCAVGTRPGAQLVVDEAVRTALRAEVPLHLVSLVDVDEHHGAGAEARRRAEDLVRRTAEAVTADPRTTPDTVVTIEIGQGRSMRHAIDSVAWEPGSLLLVGSSRLATGRRTFLGTTAARMLRHLPVPMLVVPRPAEAATAATAAGGAA</sequence>
<dbReference type="PANTHER" id="PTHR46268:SF15">
    <property type="entry name" value="UNIVERSAL STRESS PROTEIN HP_0031"/>
    <property type="match status" value="1"/>
</dbReference>
<dbReference type="PANTHER" id="PTHR46268">
    <property type="entry name" value="STRESS RESPONSE PROTEIN NHAX"/>
    <property type="match status" value="1"/>
</dbReference>
<dbReference type="Pfam" id="PF00582">
    <property type="entry name" value="Usp"/>
    <property type="match status" value="2"/>
</dbReference>
<feature type="domain" description="UspA" evidence="2">
    <location>
        <begin position="152"/>
        <end position="284"/>
    </location>
</feature>
<dbReference type="AlphaFoldDB" id="A0A2A9EX68"/>
<dbReference type="InterPro" id="IPR006016">
    <property type="entry name" value="UspA"/>
</dbReference>
<gene>
    <name evidence="3" type="ORF">ATJ88_1543</name>
</gene>
<feature type="domain" description="UspA" evidence="2">
    <location>
        <begin position="1"/>
        <end position="139"/>
    </location>
</feature>
<evidence type="ECO:0000256" key="1">
    <source>
        <dbReference type="ARBA" id="ARBA00008791"/>
    </source>
</evidence>
<protein>
    <submittedName>
        <fullName evidence="3">Nucleotide-binding universal stress UspA family protein</fullName>
    </submittedName>
</protein>
<comment type="similarity">
    <text evidence="1">Belongs to the universal stress protein A family.</text>
</comment>
<dbReference type="CDD" id="cd00293">
    <property type="entry name" value="USP-like"/>
    <property type="match status" value="2"/>
</dbReference>
<evidence type="ECO:0000313" key="4">
    <source>
        <dbReference type="Proteomes" id="UP000224130"/>
    </source>
</evidence>
<dbReference type="InterPro" id="IPR014729">
    <property type="entry name" value="Rossmann-like_a/b/a_fold"/>
</dbReference>
<dbReference type="Gene3D" id="3.40.50.620">
    <property type="entry name" value="HUPs"/>
    <property type="match status" value="2"/>
</dbReference>
<organism evidence="3 4">
    <name type="scientific">Isoptericola jiangsuensis</name>
    <dbReference type="NCBI Taxonomy" id="548579"/>
    <lineage>
        <taxon>Bacteria</taxon>
        <taxon>Bacillati</taxon>
        <taxon>Actinomycetota</taxon>
        <taxon>Actinomycetes</taxon>
        <taxon>Micrococcales</taxon>
        <taxon>Promicromonosporaceae</taxon>
        <taxon>Isoptericola</taxon>
    </lineage>
</organism>
<dbReference type="RefSeq" id="WP_098463316.1">
    <property type="nucleotide sequence ID" value="NZ_PDJJ01000001.1"/>
</dbReference>
<name>A0A2A9EX68_9MICO</name>
<comment type="caution">
    <text evidence="3">The sequence shown here is derived from an EMBL/GenBank/DDBJ whole genome shotgun (WGS) entry which is preliminary data.</text>
</comment>
<evidence type="ECO:0000259" key="2">
    <source>
        <dbReference type="Pfam" id="PF00582"/>
    </source>
</evidence>
<dbReference type="EMBL" id="PDJJ01000001">
    <property type="protein sequence ID" value="PFG42870.1"/>
    <property type="molecule type" value="Genomic_DNA"/>
</dbReference>
<evidence type="ECO:0000313" key="3">
    <source>
        <dbReference type="EMBL" id="PFG42870.1"/>
    </source>
</evidence>
<proteinExistence type="inferred from homology"/>
<dbReference type="OrthoDB" id="5242641at2"/>
<reference evidence="3 4" key="1">
    <citation type="submission" date="2017-10" db="EMBL/GenBank/DDBJ databases">
        <title>Sequencing the genomes of 1000 actinobacteria strains.</title>
        <authorList>
            <person name="Klenk H.-P."/>
        </authorList>
    </citation>
    <scope>NUCLEOTIDE SEQUENCE [LARGE SCALE GENOMIC DNA]</scope>
    <source>
        <strain evidence="3 4">DSM 21863</strain>
    </source>
</reference>
<keyword evidence="4" id="KW-1185">Reference proteome</keyword>
<dbReference type="SUPFAM" id="SSF52402">
    <property type="entry name" value="Adenine nucleotide alpha hydrolases-like"/>
    <property type="match status" value="2"/>
</dbReference>